<protein>
    <recommendedName>
        <fullName evidence="3">Phosphodiesterase</fullName>
    </recommendedName>
</protein>
<keyword evidence="2" id="KW-1185">Reference proteome</keyword>
<comment type="caution">
    <text evidence="1">The sequence shown here is derived from an EMBL/GenBank/DDBJ whole genome shotgun (WGS) entry which is preliminary data.</text>
</comment>
<dbReference type="Proteomes" id="UP001596512">
    <property type="component" value="Unassembled WGS sequence"/>
</dbReference>
<dbReference type="EMBL" id="JBHTEY010000004">
    <property type="protein sequence ID" value="MFC7615693.1"/>
    <property type="molecule type" value="Genomic_DNA"/>
</dbReference>
<reference evidence="2" key="1">
    <citation type="journal article" date="2019" name="Int. J. Syst. Evol. Microbiol.">
        <title>The Global Catalogue of Microorganisms (GCM) 10K type strain sequencing project: providing services to taxonomists for standard genome sequencing and annotation.</title>
        <authorList>
            <consortium name="The Broad Institute Genomics Platform"/>
            <consortium name="The Broad Institute Genome Sequencing Center for Infectious Disease"/>
            <person name="Wu L."/>
            <person name="Ma J."/>
        </authorList>
    </citation>
    <scope>NUCLEOTIDE SEQUENCE [LARGE SCALE GENOMIC DNA]</scope>
    <source>
        <strain evidence="2">JCM 17695</strain>
    </source>
</reference>
<evidence type="ECO:0000313" key="2">
    <source>
        <dbReference type="Proteomes" id="UP001596512"/>
    </source>
</evidence>
<organism evidence="1 2">
    <name type="scientific">Actinokineospora soli</name>
    <dbReference type="NCBI Taxonomy" id="1048753"/>
    <lineage>
        <taxon>Bacteria</taxon>
        <taxon>Bacillati</taxon>
        <taxon>Actinomycetota</taxon>
        <taxon>Actinomycetes</taxon>
        <taxon>Pseudonocardiales</taxon>
        <taxon>Pseudonocardiaceae</taxon>
        <taxon>Actinokineospora</taxon>
    </lineage>
</organism>
<evidence type="ECO:0000313" key="1">
    <source>
        <dbReference type="EMBL" id="MFC7615693.1"/>
    </source>
</evidence>
<sequence>MGVNLIGRWSTCPGSPLEGVFPDAADVLVRMSKGAGTPGAWPDVLGLAVRVPAEPPVDLLLSTVGPFRVPWPRKGWGRGRYDAILPYRLRGRLVWISARVEGDVESSHVALREHARRGFRVLIAVSGWFGAPKPAALLAMQPSAEEVDWFDPMRHHHPDLRPVPRLVTAIRERAYAASRRGREAG</sequence>
<gene>
    <name evidence="1" type="ORF">ACFQV2_21535</name>
</gene>
<accession>A0ABW2TT83</accession>
<name>A0ABW2TT83_9PSEU</name>
<evidence type="ECO:0008006" key="3">
    <source>
        <dbReference type="Google" id="ProtNLM"/>
    </source>
</evidence>
<proteinExistence type="predicted"/>